<dbReference type="Proteomes" id="UP001431429">
    <property type="component" value="Unassembled WGS sequence"/>
</dbReference>
<proteinExistence type="predicted"/>
<organism evidence="1 2">
    <name type="scientific">Streptomyces albipurpureus</name>
    <dbReference type="NCBI Taxonomy" id="2897419"/>
    <lineage>
        <taxon>Bacteria</taxon>
        <taxon>Bacillati</taxon>
        <taxon>Actinomycetota</taxon>
        <taxon>Actinomycetes</taxon>
        <taxon>Kitasatosporales</taxon>
        <taxon>Streptomycetaceae</taxon>
        <taxon>Streptomyces</taxon>
    </lineage>
</organism>
<dbReference type="EMBL" id="JAMQAW010000079">
    <property type="protein sequence ID" value="MCM2393630.1"/>
    <property type="molecule type" value="Genomic_DNA"/>
</dbReference>
<keyword evidence="2" id="KW-1185">Reference proteome</keyword>
<evidence type="ECO:0000313" key="2">
    <source>
        <dbReference type="Proteomes" id="UP001431429"/>
    </source>
</evidence>
<evidence type="ECO:0000313" key="1">
    <source>
        <dbReference type="EMBL" id="MCM2393630.1"/>
    </source>
</evidence>
<evidence type="ECO:0008006" key="3">
    <source>
        <dbReference type="Google" id="ProtNLM"/>
    </source>
</evidence>
<sequence>MPLLPARRELAPFADQDPPPWLARTTAGAKCNAEWRIGQAEVDLLRDAADDMDAIDQQFGGNRLWKPTRAHLHWVHHMIDRGTYDDNLGRQLHAVAGKFTTSLGWFSYDSGLQAQARQYFSEALNAAMLTGDDALASRTLSIMSRQAVDLDKGREAVRFARLAQAHSKEWHAPARVAALLAIREAQGYARIGDSFNCEAAIKRAWTEWEHGPGERDPDWTSFLNLAELTCLEGMCRLDLGQSSRAQQLLATSEGLQDVAHSRNRGMCLGRLSAAAIGTGDIDHSIDATKETLRLVQGGMSSNRALTQLEIVRDGLAPHHRARGVKDLLEQIHALVA</sequence>
<reference evidence="1" key="1">
    <citation type="submission" date="2022-06" db="EMBL/GenBank/DDBJ databases">
        <title>Genome public.</title>
        <authorList>
            <person name="Sun Q."/>
        </authorList>
    </citation>
    <scope>NUCLEOTIDE SEQUENCE</scope>
    <source>
        <strain evidence="1">CWNU-1</strain>
    </source>
</reference>
<protein>
    <recommendedName>
        <fullName evidence="3">Transcriptional regulator</fullName>
    </recommendedName>
</protein>
<gene>
    <name evidence="1" type="ORF">NBG84_36085</name>
</gene>
<comment type="caution">
    <text evidence="1">The sequence shown here is derived from an EMBL/GenBank/DDBJ whole genome shotgun (WGS) entry which is preliminary data.</text>
</comment>
<name>A0ABT0UYT0_9ACTN</name>
<accession>A0ABT0UYT0</accession>